<gene>
    <name evidence="2" type="ORF">HNO51_06220</name>
</gene>
<accession>A0ABX7W1T0</accession>
<dbReference type="EMBL" id="CP053381">
    <property type="protein sequence ID" value="QTP54319.1"/>
    <property type="molecule type" value="Genomic_DNA"/>
</dbReference>
<reference evidence="2 3" key="1">
    <citation type="journal article" date="2021" name="Front. Microbiol.">
        <title>Aerobic Denitrification and Heterotrophic Sulfur Oxidation in the Genus Halomonas Revealed by Six Novel Species Characterizations and Genome-Based Analysis.</title>
        <authorList>
            <person name="Wang L."/>
            <person name="Shao Z."/>
        </authorList>
    </citation>
    <scope>NUCLEOTIDE SEQUENCE [LARGE SCALE GENOMIC DNA]</scope>
    <source>
        <strain evidence="2 3">MCCC 1A11059</strain>
    </source>
</reference>
<keyword evidence="3" id="KW-1185">Reference proteome</keyword>
<name>A0ABX7W1T0_9GAMM</name>
<dbReference type="Proteomes" id="UP000671868">
    <property type="component" value="Chromosome"/>
</dbReference>
<keyword evidence="1" id="KW-0472">Membrane</keyword>
<dbReference type="RefSeq" id="WP_197450172.1">
    <property type="nucleotide sequence ID" value="NZ_CP053381.1"/>
</dbReference>
<feature type="transmembrane region" description="Helical" evidence="1">
    <location>
        <begin position="87"/>
        <end position="107"/>
    </location>
</feature>
<protein>
    <submittedName>
        <fullName evidence="2">Uncharacterized protein</fullName>
    </submittedName>
</protein>
<keyword evidence="1" id="KW-1133">Transmembrane helix</keyword>
<evidence type="ECO:0000313" key="3">
    <source>
        <dbReference type="Proteomes" id="UP000671868"/>
    </source>
</evidence>
<evidence type="ECO:0000313" key="2">
    <source>
        <dbReference type="EMBL" id="QTP54319.1"/>
    </source>
</evidence>
<proteinExistence type="predicted"/>
<keyword evidence="1" id="KW-0812">Transmembrane</keyword>
<sequence length="127" mass="13524">MSLYELHGSLFTRLPGILLLWLLAWTVGIAYACSPQMEIGESVSQAMLAAVDDLHAENCDKHSPSITMASLGKVSAGDLRNLTTASLFPGLLSLFLLPVGVGGNLMLPGFSPHSPSPIYLATARMRI</sequence>
<organism evidence="2 3">
    <name type="scientific">Billgrantia sulfidoxydans</name>
    <dbReference type="NCBI Taxonomy" id="2733484"/>
    <lineage>
        <taxon>Bacteria</taxon>
        <taxon>Pseudomonadati</taxon>
        <taxon>Pseudomonadota</taxon>
        <taxon>Gammaproteobacteria</taxon>
        <taxon>Oceanospirillales</taxon>
        <taxon>Halomonadaceae</taxon>
        <taxon>Billgrantia</taxon>
    </lineage>
</organism>
<evidence type="ECO:0000256" key="1">
    <source>
        <dbReference type="SAM" id="Phobius"/>
    </source>
</evidence>